<evidence type="ECO:0000313" key="7">
    <source>
        <dbReference type="Proteomes" id="UP000825935"/>
    </source>
</evidence>
<gene>
    <name evidence="6" type="ORF">KP509_30G069800</name>
</gene>
<reference evidence="6" key="1">
    <citation type="submission" date="2021-08" db="EMBL/GenBank/DDBJ databases">
        <title>WGS assembly of Ceratopteris richardii.</title>
        <authorList>
            <person name="Marchant D.B."/>
            <person name="Chen G."/>
            <person name="Jenkins J."/>
            <person name="Shu S."/>
            <person name="Leebens-Mack J."/>
            <person name="Grimwood J."/>
            <person name="Schmutz J."/>
            <person name="Soltis P."/>
            <person name="Soltis D."/>
            <person name="Chen Z.-H."/>
        </authorList>
    </citation>
    <scope>NUCLEOTIDE SEQUENCE</scope>
    <source>
        <strain evidence="6">Whitten #5841</strain>
        <tissue evidence="6">Leaf</tissue>
    </source>
</reference>
<proteinExistence type="predicted"/>
<feature type="domain" description="TFIIS N-terminal" evidence="5">
    <location>
        <begin position="125"/>
        <end position="199"/>
    </location>
</feature>
<accession>A0A8T2R4J1</accession>
<organism evidence="6 7">
    <name type="scientific">Ceratopteris richardii</name>
    <name type="common">Triangle waterfern</name>
    <dbReference type="NCBI Taxonomy" id="49495"/>
    <lineage>
        <taxon>Eukaryota</taxon>
        <taxon>Viridiplantae</taxon>
        <taxon>Streptophyta</taxon>
        <taxon>Embryophyta</taxon>
        <taxon>Tracheophyta</taxon>
        <taxon>Polypodiopsida</taxon>
        <taxon>Polypodiidae</taxon>
        <taxon>Polypodiales</taxon>
        <taxon>Pteridineae</taxon>
        <taxon>Pteridaceae</taxon>
        <taxon>Parkerioideae</taxon>
        <taxon>Ceratopteris</taxon>
    </lineage>
</organism>
<feature type="region of interest" description="Disordered" evidence="4">
    <location>
        <begin position="407"/>
        <end position="434"/>
    </location>
</feature>
<evidence type="ECO:0000259" key="5">
    <source>
        <dbReference type="PROSITE" id="PS51319"/>
    </source>
</evidence>
<dbReference type="AlphaFoldDB" id="A0A8T2R4J1"/>
<dbReference type="InterPro" id="IPR035441">
    <property type="entry name" value="TFIIS/LEDGF_dom_sf"/>
</dbReference>
<keyword evidence="2 3" id="KW-0539">Nucleus</keyword>
<comment type="caution">
    <text evidence="6">The sequence shown here is derived from an EMBL/GenBank/DDBJ whole genome shotgun (WGS) entry which is preliminary data.</text>
</comment>
<evidence type="ECO:0000256" key="4">
    <source>
        <dbReference type="SAM" id="MobiDB-lite"/>
    </source>
</evidence>
<dbReference type="GO" id="GO:0005634">
    <property type="term" value="C:nucleus"/>
    <property type="evidence" value="ECO:0007669"/>
    <property type="project" value="UniProtKB-SubCell"/>
</dbReference>
<dbReference type="Pfam" id="PF08711">
    <property type="entry name" value="Med26"/>
    <property type="match status" value="1"/>
</dbReference>
<dbReference type="InterPro" id="IPR017923">
    <property type="entry name" value="TFIIS_N"/>
</dbReference>
<dbReference type="OMA" id="WENDRCK"/>
<dbReference type="SUPFAM" id="SSF47676">
    <property type="entry name" value="Conserved domain common to transcription factors TFIIS, elongin A, CRSP70"/>
    <property type="match status" value="1"/>
</dbReference>
<sequence>MERWRAYFGKANAEIWTVIEQAIKIAAADHPELLREKRGDIAETLFARDLLNRAPNNCGVSSLGVFSGDDGEQVTSAMEEGELKEDLEETAYAGCSIEKPCRLNPYHDEAEPLQGAADQEEVLIEEIGTIKKAFEGSDQSEDILSKLLQRLDSMQITIHALKVTEIGKQVHTLRRHSSKHVRFVAKKLVKQWKSLVKEWAESNENEVEVTTSSPACLADMQSREEPDAEDRLQTLHSPQFDGTPFLPPKESLSSKETKLFGFVNDADTCGQNKRVTENALNYRDHFARGSLQNSSRSQSGSALTYSSDCDVRVTSSQTWELRTPGEMGSATRDNLVSEGMEGSLEPTSRAFSIKCKMEEMENDYGGSPKPSYKIPIKAFDSATLIGSPSKGRVESDTMTIGRPVVEQSHKSDHAGKMMQHGGRNGRSLKSSSDLNPTWMLKEKSQVEQKLEIAKRKLHQGYQQAENAKRQRTVQVLEFPDLPKISQVRGKPTSVIQKKGGYHSAKWHV</sequence>
<dbReference type="OrthoDB" id="44867at2759"/>
<evidence type="ECO:0000256" key="2">
    <source>
        <dbReference type="ARBA" id="ARBA00023242"/>
    </source>
</evidence>
<evidence type="ECO:0000313" key="6">
    <source>
        <dbReference type="EMBL" id="KAH7290930.1"/>
    </source>
</evidence>
<keyword evidence="7" id="KW-1185">Reference proteome</keyword>
<dbReference type="EMBL" id="CM035435">
    <property type="protein sequence ID" value="KAH7290930.1"/>
    <property type="molecule type" value="Genomic_DNA"/>
</dbReference>
<dbReference type="PROSITE" id="PS51319">
    <property type="entry name" value="TFIIS_N"/>
    <property type="match status" value="1"/>
</dbReference>
<evidence type="ECO:0000256" key="1">
    <source>
        <dbReference type="ARBA" id="ARBA00004123"/>
    </source>
</evidence>
<comment type="subcellular location">
    <subcellularLocation>
        <location evidence="1 3">Nucleus</location>
    </subcellularLocation>
</comment>
<dbReference type="PANTHER" id="PTHR46554:SF2">
    <property type="entry name" value="TFIIS N-TERMINAL DOMAIN-CONTAINING PROTEIN"/>
    <property type="match status" value="1"/>
</dbReference>
<dbReference type="InterPro" id="IPR003617">
    <property type="entry name" value="TFIIS/CRSP70_N_sub"/>
</dbReference>
<dbReference type="SMART" id="SM00509">
    <property type="entry name" value="TFS2N"/>
    <property type="match status" value="1"/>
</dbReference>
<name>A0A8T2R4J1_CERRI</name>
<dbReference type="Gene3D" id="1.20.930.10">
    <property type="entry name" value="Conserved domain common to transcription factors TFIIS, elongin A, CRSP70"/>
    <property type="match status" value="1"/>
</dbReference>
<protein>
    <recommendedName>
        <fullName evidence="5">TFIIS N-terminal domain-containing protein</fullName>
    </recommendedName>
</protein>
<dbReference type="Proteomes" id="UP000825935">
    <property type="component" value="Chromosome 30"/>
</dbReference>
<evidence type="ECO:0000256" key="3">
    <source>
        <dbReference type="PROSITE-ProRule" id="PRU00649"/>
    </source>
</evidence>
<dbReference type="CDD" id="cd00183">
    <property type="entry name" value="TFIIS_I"/>
    <property type="match status" value="1"/>
</dbReference>
<dbReference type="PANTHER" id="PTHR46554">
    <property type="entry name" value="MEDIATOR OF RNA POLYMERASE II TRANSCRIPTION SUBUNIT 26A-RELATED"/>
    <property type="match status" value="1"/>
</dbReference>